<comment type="caution">
    <text evidence="1">The sequence shown here is derived from an EMBL/GenBank/DDBJ whole genome shotgun (WGS) entry which is preliminary data.</text>
</comment>
<dbReference type="AlphaFoldDB" id="A0A0F9L181"/>
<accession>A0A0F9L181</accession>
<reference evidence="1" key="1">
    <citation type="journal article" date="2015" name="Nature">
        <title>Complex archaea that bridge the gap between prokaryotes and eukaryotes.</title>
        <authorList>
            <person name="Spang A."/>
            <person name="Saw J.H."/>
            <person name="Jorgensen S.L."/>
            <person name="Zaremba-Niedzwiedzka K."/>
            <person name="Martijn J."/>
            <person name="Lind A.E."/>
            <person name="van Eijk R."/>
            <person name="Schleper C."/>
            <person name="Guy L."/>
            <person name="Ettema T.J."/>
        </authorList>
    </citation>
    <scope>NUCLEOTIDE SEQUENCE</scope>
</reference>
<organism evidence="1">
    <name type="scientific">marine sediment metagenome</name>
    <dbReference type="NCBI Taxonomy" id="412755"/>
    <lineage>
        <taxon>unclassified sequences</taxon>
        <taxon>metagenomes</taxon>
        <taxon>ecological metagenomes</taxon>
    </lineage>
</organism>
<dbReference type="EMBL" id="LAZR01008126">
    <property type="protein sequence ID" value="KKM80796.1"/>
    <property type="molecule type" value="Genomic_DNA"/>
</dbReference>
<evidence type="ECO:0000313" key="1">
    <source>
        <dbReference type="EMBL" id="KKM80796.1"/>
    </source>
</evidence>
<protein>
    <submittedName>
        <fullName evidence="1">Uncharacterized protein</fullName>
    </submittedName>
</protein>
<sequence length="82" mass="10112">MKTITQFRKFKIGKKSYNFEYAGHRPTKKEARKLAKKRRKHGYARVIKKRVPKLKWDVKNKRIKDIGRKKEYFVYEYGKYLD</sequence>
<proteinExistence type="predicted"/>
<name>A0A0F9L181_9ZZZZ</name>
<gene>
    <name evidence="1" type="ORF">LCGC14_1336200</name>
</gene>